<dbReference type="EMBL" id="QGDT01000004">
    <property type="protein sequence ID" value="PWJ58277.1"/>
    <property type="molecule type" value="Genomic_DNA"/>
</dbReference>
<dbReference type="PANTHER" id="PTHR37804">
    <property type="entry name" value="CDAA REGULATORY PROTEIN CDAR"/>
    <property type="match status" value="1"/>
</dbReference>
<dbReference type="PANTHER" id="PTHR37804:SF1">
    <property type="entry name" value="CDAA REGULATORY PROTEIN CDAR"/>
    <property type="match status" value="1"/>
</dbReference>
<dbReference type="Proteomes" id="UP000245880">
    <property type="component" value="Unassembled WGS sequence"/>
</dbReference>
<proteinExistence type="predicted"/>
<evidence type="ECO:0000313" key="1">
    <source>
        <dbReference type="EMBL" id="PWJ58277.1"/>
    </source>
</evidence>
<dbReference type="AlphaFoldDB" id="A0A316B6U4"/>
<protein>
    <recommendedName>
        <fullName evidence="3">YbbR-like protein</fullName>
    </recommendedName>
</protein>
<organism evidence="1 2">
    <name type="scientific">Dyadobacter jejuensis</name>
    <dbReference type="NCBI Taxonomy" id="1082580"/>
    <lineage>
        <taxon>Bacteria</taxon>
        <taxon>Pseudomonadati</taxon>
        <taxon>Bacteroidota</taxon>
        <taxon>Cytophagia</taxon>
        <taxon>Cytophagales</taxon>
        <taxon>Spirosomataceae</taxon>
        <taxon>Dyadobacter</taxon>
    </lineage>
</organism>
<comment type="caution">
    <text evidence="1">The sequence shown here is derived from an EMBL/GenBank/DDBJ whole genome shotgun (WGS) entry which is preliminary data.</text>
</comment>
<reference evidence="1 2" key="1">
    <citation type="submission" date="2018-03" db="EMBL/GenBank/DDBJ databases">
        <title>Genomic Encyclopedia of Archaeal and Bacterial Type Strains, Phase II (KMG-II): from individual species to whole genera.</title>
        <authorList>
            <person name="Goeker M."/>
        </authorList>
    </citation>
    <scope>NUCLEOTIDE SEQUENCE [LARGE SCALE GENOMIC DNA]</scope>
    <source>
        <strain evidence="1 2">DSM 100346</strain>
    </source>
</reference>
<evidence type="ECO:0008006" key="3">
    <source>
        <dbReference type="Google" id="ProtNLM"/>
    </source>
</evidence>
<dbReference type="InterPro" id="IPR053154">
    <property type="entry name" value="c-di-AMP_regulator"/>
</dbReference>
<name>A0A316B6U4_9BACT</name>
<accession>A0A316B6U4</accession>
<evidence type="ECO:0000313" key="2">
    <source>
        <dbReference type="Proteomes" id="UP000245880"/>
    </source>
</evidence>
<sequence length="248" mass="28087">MGSRLLSVPLGLTNEIPVSEAQTRNNKIKTFIGCIIAATFFWLMNVLNKDNYAIKINYPLRIEYDQQAFVPMQPLPKRVSVNVSGDGWSLLQKSWLNFNAMPVTYKVLNPNQSSYINSTTLTDQITSLFPNLRVNYVVADTFELSFERKLRKIIPIRVDSLSINMREGYVISSVINVSPSLISVDGPMSIIQSYPDTIRISVPTSKIQNNYDETLPIPFPMSPLVEISHKDVYVSFEVAQFLGDQKEE</sequence>
<gene>
    <name evidence="1" type="ORF">CLV98_104135</name>
</gene>
<dbReference type="Gene3D" id="2.170.120.40">
    <property type="entry name" value="YbbR-like domain"/>
    <property type="match status" value="1"/>
</dbReference>
<keyword evidence="2" id="KW-1185">Reference proteome</keyword>